<organism evidence="4 5">
    <name type="scientific">Pseudomonas coleopterorum</name>
    <dbReference type="NCBI Taxonomy" id="1605838"/>
    <lineage>
        <taxon>Bacteria</taxon>
        <taxon>Pseudomonadati</taxon>
        <taxon>Pseudomonadota</taxon>
        <taxon>Gammaproteobacteria</taxon>
        <taxon>Pseudomonadales</taxon>
        <taxon>Pseudomonadaceae</taxon>
        <taxon>Pseudomonas</taxon>
    </lineage>
</organism>
<dbReference type="PROSITE" id="PS50977">
    <property type="entry name" value="HTH_TETR_2"/>
    <property type="match status" value="1"/>
</dbReference>
<evidence type="ECO:0000256" key="1">
    <source>
        <dbReference type="ARBA" id="ARBA00023125"/>
    </source>
</evidence>
<dbReference type="PANTHER" id="PTHR30055">
    <property type="entry name" value="HTH-TYPE TRANSCRIPTIONAL REGULATOR RUTR"/>
    <property type="match status" value="1"/>
</dbReference>
<evidence type="ECO:0000259" key="3">
    <source>
        <dbReference type="PROSITE" id="PS50977"/>
    </source>
</evidence>
<protein>
    <submittedName>
        <fullName evidence="4">TetR family transcriptional regulator</fullName>
    </submittedName>
</protein>
<dbReference type="InterPro" id="IPR001647">
    <property type="entry name" value="HTH_TetR"/>
</dbReference>
<dbReference type="Pfam" id="PF00440">
    <property type="entry name" value="TetR_N"/>
    <property type="match status" value="1"/>
</dbReference>
<dbReference type="InterPro" id="IPR050109">
    <property type="entry name" value="HTH-type_TetR-like_transc_reg"/>
</dbReference>
<feature type="DNA-binding region" description="H-T-H motif" evidence="2">
    <location>
        <begin position="137"/>
        <end position="156"/>
    </location>
</feature>
<dbReference type="Proteomes" id="UP000620025">
    <property type="component" value="Unassembled WGS sequence"/>
</dbReference>
<dbReference type="EMBL" id="JACYWZ010000007">
    <property type="protein sequence ID" value="MBD8771415.1"/>
    <property type="molecule type" value="Genomic_DNA"/>
</dbReference>
<dbReference type="SUPFAM" id="SSF46689">
    <property type="entry name" value="Homeodomain-like"/>
    <property type="match status" value="1"/>
</dbReference>
<keyword evidence="1 2" id="KW-0238">DNA-binding</keyword>
<sequence>MPAPTRLAPLLQGIATNCRCPEGLRYRVAATRAIKDPQACAISVAAAQAASQSTGSHVPCSSGASRVRARTLPLTQRIRAVIPATPRQGAASVASTLARNVQYQGRKASRQGSELRRQAILDAAMRIVVRDGVRGVRHRAVATEAGVPLSATTYYFKDIDDLLNDAFAQYVERSAVFMAKLWSNTEEMLRALIARGDGSPEARAQLADEIARLTADYVMHQLQTRRDHLIAEQAFRQEALLNPRLASLVLAHQDILLQGGRQMLEVLGSRDPVQDAQVLTAIIGRMEYQGLLASTQADADREMLGILTRFMQWVLG</sequence>
<accession>A0ABR9C234</accession>
<evidence type="ECO:0000313" key="5">
    <source>
        <dbReference type="Proteomes" id="UP000620025"/>
    </source>
</evidence>
<feature type="domain" description="HTH tetR-type" evidence="3">
    <location>
        <begin position="114"/>
        <end position="174"/>
    </location>
</feature>
<reference evidence="4 5" key="1">
    <citation type="journal article" date="2020" name="FEMS Microbiol. Ecol.">
        <title>Temporal dynamics of bacterial communities during seed development and maturation.</title>
        <authorList>
            <person name="Chesneau G."/>
            <person name="Torres-Cortes G."/>
            <person name="Briand M."/>
            <person name="Darrasse A."/>
            <person name="Preveaux A."/>
            <person name="Marais C."/>
            <person name="Jacques M.A."/>
            <person name="Shade A."/>
            <person name="Barret M."/>
        </authorList>
    </citation>
    <scope>NUCLEOTIDE SEQUENCE [LARGE SCALE GENOMIC DNA]</scope>
    <source>
        <strain evidence="4 5">CFBP13599</strain>
    </source>
</reference>
<proteinExistence type="predicted"/>
<name>A0ABR9C234_9PSED</name>
<keyword evidence="5" id="KW-1185">Reference proteome</keyword>
<evidence type="ECO:0000313" key="4">
    <source>
        <dbReference type="EMBL" id="MBD8771415.1"/>
    </source>
</evidence>
<evidence type="ECO:0000256" key="2">
    <source>
        <dbReference type="PROSITE-ProRule" id="PRU00335"/>
    </source>
</evidence>
<dbReference type="InterPro" id="IPR009057">
    <property type="entry name" value="Homeodomain-like_sf"/>
</dbReference>
<dbReference type="PANTHER" id="PTHR30055:SF231">
    <property type="entry name" value="TRANSCRIPTIONAL REGULATORY PROTEIN (PROBABLY DEOR-FAMILY)-RELATED"/>
    <property type="match status" value="1"/>
</dbReference>
<gene>
    <name evidence="4" type="ORF">IFT38_17880</name>
</gene>
<comment type="caution">
    <text evidence="4">The sequence shown here is derived from an EMBL/GenBank/DDBJ whole genome shotgun (WGS) entry which is preliminary data.</text>
</comment>
<dbReference type="Gene3D" id="1.10.357.10">
    <property type="entry name" value="Tetracycline Repressor, domain 2"/>
    <property type="match status" value="1"/>
</dbReference>